<organism evidence="1 2">
    <name type="scientific">Pannonibacter tanglangensis</name>
    <dbReference type="NCBI Taxonomy" id="2750084"/>
    <lineage>
        <taxon>Bacteria</taxon>
        <taxon>Pseudomonadati</taxon>
        <taxon>Pseudomonadota</taxon>
        <taxon>Alphaproteobacteria</taxon>
        <taxon>Hyphomicrobiales</taxon>
        <taxon>Stappiaceae</taxon>
        <taxon>Pannonibacter</taxon>
    </lineage>
</organism>
<comment type="caution">
    <text evidence="1">The sequence shown here is derived from an EMBL/GenBank/DDBJ whole genome shotgun (WGS) entry which is preliminary data.</text>
</comment>
<dbReference type="AlphaFoldDB" id="A0A7X5F082"/>
<protein>
    <submittedName>
        <fullName evidence="1">Alpha-E domain-containing protein</fullName>
    </submittedName>
</protein>
<dbReference type="InterPro" id="IPR051680">
    <property type="entry name" value="ATP-dep_Glu-Cys_Ligase-2"/>
</dbReference>
<accession>A0A7X5F082</accession>
<dbReference type="EMBL" id="JAABLQ010000001">
    <property type="protein sequence ID" value="NBN77363.1"/>
    <property type="molecule type" value="Genomic_DNA"/>
</dbReference>
<dbReference type="PANTHER" id="PTHR34595">
    <property type="entry name" value="BLR5612 PROTEIN"/>
    <property type="match status" value="1"/>
</dbReference>
<dbReference type="InterPro" id="IPR007296">
    <property type="entry name" value="DUF403"/>
</dbReference>
<reference evidence="2" key="1">
    <citation type="submission" date="2020-01" db="EMBL/GenBank/DDBJ databases">
        <authorList>
            <person name="Fang Y."/>
            <person name="Sun R."/>
            <person name="Nie L."/>
            <person name="He J."/>
            <person name="Hao L."/>
            <person name="Wang L."/>
            <person name="Su S."/>
            <person name="Lv E."/>
            <person name="Zhang Z."/>
            <person name="Xie R."/>
            <person name="Liu H."/>
        </authorList>
    </citation>
    <scope>NUCLEOTIDE SEQUENCE [LARGE SCALE GENOMIC DNA]</scope>
    <source>
        <strain evidence="2">XCT-53</strain>
    </source>
</reference>
<dbReference type="PANTHER" id="PTHR34595:SF7">
    <property type="entry name" value="SLL1039 PROTEIN"/>
    <property type="match status" value="1"/>
</dbReference>
<dbReference type="Proteomes" id="UP000586722">
    <property type="component" value="Unassembled WGS sequence"/>
</dbReference>
<proteinExistence type="predicted"/>
<dbReference type="RefSeq" id="WP_161675687.1">
    <property type="nucleotide sequence ID" value="NZ_JAABLP010000002.1"/>
</dbReference>
<evidence type="ECO:0000313" key="1">
    <source>
        <dbReference type="EMBL" id="NBN77363.1"/>
    </source>
</evidence>
<gene>
    <name evidence="1" type="ORF">GWI72_03680</name>
</gene>
<dbReference type="Pfam" id="PF04168">
    <property type="entry name" value="Alpha-E"/>
    <property type="match status" value="1"/>
</dbReference>
<evidence type="ECO:0000313" key="2">
    <source>
        <dbReference type="Proteomes" id="UP000586722"/>
    </source>
</evidence>
<sequence>MLGRTASSLFWMSRYQERAHNTARLLDAAWRTAMLPALGTDPAGDWRSVLAGAGCEAAYKDKVGEISQRGVVQFMLFDKTNPSSIHSSLETARNNARSVRTGITSDMWEAINTTWIEFSDVKPQTLSQDRMPEFLAWIGQRAHLFRGALLGTILRDDGYSFSQLGHFVERADHTARVLDTRYWIFLPDTDVGGNAHHHHWTSILRVMSGLRSYRFAFPDSRVKGVNVAEFLILRREMPRSLAHCYDWINGTMADLTAFYGDELPSAAQAAVIHEQLRTGSMRDIFDSGLHEFLTDFTLRNNAFADRLARDYNFA</sequence>
<name>A0A7X5F082_9HYPH</name>
<keyword evidence="2" id="KW-1185">Reference proteome</keyword>